<feature type="domain" description="ABM" evidence="1">
    <location>
        <begin position="2"/>
        <end position="93"/>
    </location>
</feature>
<comment type="caution">
    <text evidence="2">The sequence shown here is derived from an EMBL/GenBank/DDBJ whole genome shotgun (WGS) entry which is preliminary data.</text>
</comment>
<evidence type="ECO:0000313" key="2">
    <source>
        <dbReference type="EMBL" id="RAI41704.1"/>
    </source>
</evidence>
<dbReference type="Gene3D" id="3.30.70.100">
    <property type="match status" value="1"/>
</dbReference>
<organism evidence="2 3">
    <name type="scientific">Rhodoplanes elegans</name>
    <dbReference type="NCBI Taxonomy" id="29408"/>
    <lineage>
        <taxon>Bacteria</taxon>
        <taxon>Pseudomonadati</taxon>
        <taxon>Pseudomonadota</taxon>
        <taxon>Alphaproteobacteria</taxon>
        <taxon>Hyphomicrobiales</taxon>
        <taxon>Nitrobacteraceae</taxon>
        <taxon>Rhodoplanes</taxon>
    </lineage>
</organism>
<dbReference type="Proteomes" id="UP000248863">
    <property type="component" value="Unassembled WGS sequence"/>
</dbReference>
<dbReference type="PROSITE" id="PS51725">
    <property type="entry name" value="ABM"/>
    <property type="match status" value="1"/>
</dbReference>
<dbReference type="OrthoDB" id="9798157at2"/>
<keyword evidence="3" id="KW-1185">Reference proteome</keyword>
<proteinExistence type="predicted"/>
<accession>A0A327KUQ6</accession>
<dbReference type="InterPro" id="IPR007138">
    <property type="entry name" value="ABM_dom"/>
</dbReference>
<gene>
    <name evidence="2" type="ORF">CH338_02225</name>
</gene>
<dbReference type="InterPro" id="IPR011008">
    <property type="entry name" value="Dimeric_a/b-barrel"/>
</dbReference>
<sequence>MVLEIAQIEVKPGLEAEFEAGVVKAVPLFRRAKGCSGVTLQKSHEKPSRYRLFVKWETLQNHTVDFRGSPDFQAWRECVGHTFAAPPEVEHVVQVVDGF</sequence>
<dbReference type="RefSeq" id="WP_111355408.1">
    <property type="nucleotide sequence ID" value="NZ_NHSK01000048.1"/>
</dbReference>
<dbReference type="AlphaFoldDB" id="A0A327KUQ6"/>
<evidence type="ECO:0000259" key="1">
    <source>
        <dbReference type="PROSITE" id="PS51725"/>
    </source>
</evidence>
<dbReference type="GO" id="GO:0004497">
    <property type="term" value="F:monooxygenase activity"/>
    <property type="evidence" value="ECO:0007669"/>
    <property type="project" value="UniProtKB-KW"/>
</dbReference>
<keyword evidence="2" id="KW-0560">Oxidoreductase</keyword>
<dbReference type="Pfam" id="PF03992">
    <property type="entry name" value="ABM"/>
    <property type="match status" value="1"/>
</dbReference>
<name>A0A327KUQ6_9BRAD</name>
<dbReference type="SUPFAM" id="SSF54909">
    <property type="entry name" value="Dimeric alpha+beta barrel"/>
    <property type="match status" value="1"/>
</dbReference>
<protein>
    <submittedName>
        <fullName evidence="2">Antibiotic biosynthesis monooxygenase</fullName>
    </submittedName>
</protein>
<keyword evidence="2" id="KW-0503">Monooxygenase</keyword>
<reference evidence="2 3" key="1">
    <citation type="submission" date="2017-07" db="EMBL/GenBank/DDBJ databases">
        <title>Draft Genome Sequences of Select Purple Nonsulfur Bacteria.</title>
        <authorList>
            <person name="Lasarre B."/>
            <person name="Mckinlay J.B."/>
        </authorList>
    </citation>
    <scope>NUCLEOTIDE SEQUENCE [LARGE SCALE GENOMIC DNA]</scope>
    <source>
        <strain evidence="2 3">DSM 11907</strain>
    </source>
</reference>
<dbReference type="EMBL" id="NPEU01000011">
    <property type="protein sequence ID" value="RAI41704.1"/>
    <property type="molecule type" value="Genomic_DNA"/>
</dbReference>
<evidence type="ECO:0000313" key="3">
    <source>
        <dbReference type="Proteomes" id="UP000248863"/>
    </source>
</evidence>